<proteinExistence type="predicted"/>
<dbReference type="CDD" id="cd20556">
    <property type="entry name" value="CYCLIN_CABLES"/>
    <property type="match status" value="1"/>
</dbReference>
<dbReference type="Gene3D" id="3.10.20.90">
    <property type="entry name" value="Phosphatidylinositol 3-kinase Catalytic Subunit, Chain A, domain 1"/>
    <property type="match status" value="1"/>
</dbReference>
<dbReference type="PANTHER" id="PTHR22896">
    <property type="entry name" value="CDK5 AND ABL1 ENZYME SUBSTRATE 1"/>
    <property type="match status" value="1"/>
</dbReference>
<feature type="compositionally biased region" description="Polar residues" evidence="1">
    <location>
        <begin position="850"/>
        <end position="873"/>
    </location>
</feature>
<name>A0A177WFF6_BATDL</name>
<dbReference type="STRING" id="403673.A0A177WFF6"/>
<dbReference type="InterPro" id="IPR019749">
    <property type="entry name" value="Band_41_domain"/>
</dbReference>
<accession>A0A177WFF6</accession>
<dbReference type="Pfam" id="PF00373">
    <property type="entry name" value="FERM_M"/>
    <property type="match status" value="1"/>
</dbReference>
<dbReference type="SUPFAM" id="SSF47031">
    <property type="entry name" value="Second domain of FERM"/>
    <property type="match status" value="1"/>
</dbReference>
<evidence type="ECO:0000259" key="2">
    <source>
        <dbReference type="PROSITE" id="PS50057"/>
    </source>
</evidence>
<dbReference type="InterPro" id="IPR019748">
    <property type="entry name" value="FERM_central"/>
</dbReference>
<dbReference type="SMART" id="SM00295">
    <property type="entry name" value="B41"/>
    <property type="match status" value="1"/>
</dbReference>
<dbReference type="InterPro" id="IPR000299">
    <property type="entry name" value="FERM_domain"/>
</dbReference>
<feature type="region of interest" description="Disordered" evidence="1">
    <location>
        <begin position="850"/>
        <end position="953"/>
    </location>
</feature>
<dbReference type="InterPro" id="IPR036915">
    <property type="entry name" value="Cyclin-like_sf"/>
</dbReference>
<reference evidence="3 4" key="1">
    <citation type="submission" date="2006-10" db="EMBL/GenBank/DDBJ databases">
        <title>The Genome Sequence of Batrachochytrium dendrobatidis JEL423.</title>
        <authorList>
            <consortium name="The Broad Institute Genome Sequencing Platform"/>
            <person name="Birren B."/>
            <person name="Lander E."/>
            <person name="Galagan J."/>
            <person name="Cuomo C."/>
            <person name="Devon K."/>
            <person name="Jaffe D."/>
            <person name="Butler J."/>
            <person name="Alvarez P."/>
            <person name="Gnerre S."/>
            <person name="Grabherr M."/>
            <person name="Kleber M."/>
            <person name="Mauceli E."/>
            <person name="Brockman W."/>
            <person name="Young S."/>
            <person name="LaButti K."/>
            <person name="Sykes S."/>
            <person name="DeCaprio D."/>
            <person name="Crawford M."/>
            <person name="Koehrsen M."/>
            <person name="Engels R."/>
            <person name="Montgomery P."/>
            <person name="Pearson M."/>
            <person name="Howarth C."/>
            <person name="Larson L."/>
            <person name="White J."/>
            <person name="O'Leary S."/>
            <person name="Kodira C."/>
            <person name="Zeng Q."/>
            <person name="Yandava C."/>
            <person name="Alvarado L."/>
            <person name="Longcore J."/>
            <person name="James T."/>
        </authorList>
    </citation>
    <scope>NUCLEOTIDE SEQUENCE [LARGE SCALE GENOMIC DNA]</scope>
    <source>
        <strain evidence="3 4">JEL423</strain>
    </source>
</reference>
<dbReference type="EMBL" id="DS022301">
    <property type="protein sequence ID" value="OAJ38475.1"/>
    <property type="molecule type" value="Genomic_DNA"/>
</dbReference>
<dbReference type="InterPro" id="IPR057096">
    <property type="entry name" value="KRIT1_FRMD8_FERM_C"/>
</dbReference>
<dbReference type="InterPro" id="IPR014352">
    <property type="entry name" value="FERM/acyl-CoA-bd_prot_sf"/>
</dbReference>
<dbReference type="SUPFAM" id="SSF47954">
    <property type="entry name" value="Cyclin-like"/>
    <property type="match status" value="1"/>
</dbReference>
<dbReference type="Gene3D" id="1.10.472.10">
    <property type="entry name" value="Cyclin-like"/>
    <property type="match status" value="1"/>
</dbReference>
<dbReference type="GO" id="GO:0051726">
    <property type="term" value="P:regulation of cell cycle"/>
    <property type="evidence" value="ECO:0007669"/>
    <property type="project" value="InterPro"/>
</dbReference>
<protein>
    <submittedName>
        <fullName evidence="3">Cyclin domain-containing protein</fullName>
    </submittedName>
</protein>
<dbReference type="OrthoDB" id="2142533at2759"/>
<feature type="compositionally biased region" description="Polar residues" evidence="1">
    <location>
        <begin position="938"/>
        <end position="950"/>
    </location>
</feature>
<dbReference type="Pfam" id="PF24522">
    <property type="entry name" value="KRIT1_FRMD8_FERM_C"/>
    <property type="match status" value="1"/>
</dbReference>
<dbReference type="Proteomes" id="UP000077115">
    <property type="component" value="Unassembled WGS sequence"/>
</dbReference>
<dbReference type="InterPro" id="IPR006671">
    <property type="entry name" value="Cyclin_N"/>
</dbReference>
<dbReference type="VEuPathDB" id="FungiDB:BDEG_22397"/>
<feature type="region of interest" description="Disordered" evidence="1">
    <location>
        <begin position="588"/>
        <end position="610"/>
    </location>
</feature>
<dbReference type="Gene3D" id="2.30.29.30">
    <property type="entry name" value="Pleckstrin-homology domain (PH domain)/Phosphotyrosine-binding domain (PTB)"/>
    <property type="match status" value="1"/>
</dbReference>
<feature type="compositionally biased region" description="Polar residues" evidence="1">
    <location>
        <begin position="902"/>
        <end position="926"/>
    </location>
</feature>
<dbReference type="Pfam" id="PF00134">
    <property type="entry name" value="Cyclin_N"/>
    <property type="match status" value="1"/>
</dbReference>
<organism evidence="3 4">
    <name type="scientific">Batrachochytrium dendrobatidis (strain JEL423)</name>
    <dbReference type="NCBI Taxonomy" id="403673"/>
    <lineage>
        <taxon>Eukaryota</taxon>
        <taxon>Fungi</taxon>
        <taxon>Fungi incertae sedis</taxon>
        <taxon>Chytridiomycota</taxon>
        <taxon>Chytridiomycota incertae sedis</taxon>
        <taxon>Chytridiomycetes</taxon>
        <taxon>Rhizophydiales</taxon>
        <taxon>Rhizophydiales incertae sedis</taxon>
        <taxon>Batrachochytrium</taxon>
    </lineage>
</organism>
<evidence type="ECO:0000313" key="3">
    <source>
        <dbReference type="EMBL" id="OAJ38475.1"/>
    </source>
</evidence>
<dbReference type="InterPro" id="IPR035963">
    <property type="entry name" value="FERM_2"/>
</dbReference>
<dbReference type="PROSITE" id="PS50057">
    <property type="entry name" value="FERM_3"/>
    <property type="match status" value="1"/>
</dbReference>
<evidence type="ECO:0000256" key="1">
    <source>
        <dbReference type="SAM" id="MobiDB-lite"/>
    </source>
</evidence>
<sequence>MAEPKWKRSNTLSRVMDGISKSREVLTNTAETSQKQGVTIDRFKSAADTPVNQASQTTQWRPPLQRHLNAKREVQFISIRVRVLNGDAEHDFQARFEPGNLQAEVVTEAISEKEGLSSQEANLFGLWVVSKDLELQLRPKQDIFALMIFWNRWMMKYTHFPEADNPSHPINRHWFIYRREAAASLVEETGHPSDPVIRLLYGEVCFYDQSLFKNAKRNVLTRRWICTPADAAALAAIQLQIIYGDFNEGKFPPGSLINDDRYEQLIPVRMPEKMKPVQWEEAILKSYKQWQGLDSREARNTFLEIVREWPCYGCSFFPACMELPPSGFFEYRTQNYFIGLNYNGIVVIDADLHKYVHAFVWESICWESTQDYFTIQLVKDMKIKSIVLITPQAPIINNVALRLQSKWRHGSRTISLLEKYSNKRSPQHSPSSQVPLPQSATGAHLNLEPNVHQHSSNQIVPVDTHCTEIKSQKPSAPEMSEQDAMEEAILQEYLRNQAVAQKRRSMLPPNDPGYIPASNGIPGNIRTLADISAYNQQQQRQNQKLIVPTSLAVATVGQGAINEQMQEQKRQEIQRYDDHAKSQSLRIDINSSSNPNLNKSRETPLNATRPLSGSQVLSASISNIVATEKHITDSIEMMASATQKAIKQFMGSDEKLQEAIRQSPTRFTVVSKDTSETPIQDTVLPEGFEMKAIKLRSNHKNTNNLLSDDPNRLGVPYPDTIADRRQSIVQQQKSTLPNSGVLTHAPIPEIVATEYNDLKQNPDDVQFNSLKNGRASRISAQSASIKKQTSNMTPSFSAKRTISDIGKQEVLLGGSSFVSHTRRQSSIQVAKYQTEAEVNLLAELDALSTHSGPQNQHLAPSTSYSMHQKSISQLGARDHDNTDSKAHDGPASNSNDLDRYVQNMQYTSQPGSNSSVVSTSTLQVISGRTPRAVEKENSFNIPDSNTNTKPMANIEAPPDRSSHMYMTATPSPQYTSNTAHLTASGIGPSATPSQYSAQNSSISVVPRSPKPNRSAISNIMQAMMAPTELKKRIDDGFDFDQNIGAKEMIYKHRSSGKMIKITNLCSVFDFELAKYKGRLGFGEMAQDSKPTIRQNAAVNFLRNVAFGSASHRPLTLSNTRANTTTSKSNKVSLIVKPQSEQPASTFLPTNNSPSTILGISSNTVGEIAYGSHHDNVPPLMQEEIAMDILHSDPKPSIGVNRANASVDDVENADFQQPKSNKERAALGFLSSLTTPAEASTVSFKNSSLQSMSEHPFVGRISQLRPQPIIQSLSQVSSPLQYFSAGDEMEDDNTPMPSTRPTPRASAYTQYHGYTIVRGNTLSKIMGDNLNATSVILEQFNDIPVTVVTSNGSPFGLFSVISYKDVRTVVKKQGSLTKYSVNPYLERIGLGMAIEVVKRKKQTAESFANLLEPAFTLSSKGAECSSYNPYFLDDPDLKMGKHKTVITLPCFLGTIIQPSKPSDIQRELNEHFKEKHPDIDSTVTLSQIRNLKKKLLEIAQIQDLELSSVATAYVYFEKLIIRNFVNKSNRKLMGAVCLLLAVKVNDPKDSNYTRLLQTVDKVLDISPKDVYALEFQVYTALEFTLFLPLCEVLPHLDRIHEATDNAEE</sequence>
<feature type="domain" description="FERM" evidence="2">
    <location>
        <begin position="77"/>
        <end position="428"/>
    </location>
</feature>
<gene>
    <name evidence="3" type="ORF">BDEG_22397</name>
</gene>
<dbReference type="PANTHER" id="PTHR22896:SF0">
    <property type="entry name" value="CYCLIN N-TERMINAL DOMAIN-CONTAINING PROTEIN"/>
    <property type="match status" value="1"/>
</dbReference>
<dbReference type="Gene3D" id="1.20.80.10">
    <property type="match status" value="1"/>
</dbReference>
<feature type="compositionally biased region" description="Basic and acidic residues" evidence="1">
    <location>
        <begin position="876"/>
        <end position="888"/>
    </location>
</feature>
<feature type="compositionally biased region" description="Polar residues" evidence="1">
    <location>
        <begin position="423"/>
        <end position="441"/>
    </location>
</feature>
<dbReference type="InterPro" id="IPR011993">
    <property type="entry name" value="PH-like_dom_sf"/>
</dbReference>
<dbReference type="InterPro" id="IPR012388">
    <property type="entry name" value="CABLES1/2"/>
</dbReference>
<reference evidence="3 4" key="2">
    <citation type="submission" date="2016-05" db="EMBL/GenBank/DDBJ databases">
        <title>Lineage-specific infection strategies underlie the spectrum of fungal disease in amphibians.</title>
        <authorList>
            <person name="Cuomo C.A."/>
            <person name="Farrer R.A."/>
            <person name="James T."/>
            <person name="Longcore J."/>
            <person name="Birren B."/>
        </authorList>
    </citation>
    <scope>NUCLEOTIDE SEQUENCE [LARGE SCALE GENOMIC DNA]</scope>
    <source>
        <strain evidence="3 4">JEL423</strain>
    </source>
</reference>
<dbReference type="CDD" id="cd14473">
    <property type="entry name" value="FERM_B-lobe"/>
    <property type="match status" value="1"/>
</dbReference>
<evidence type="ECO:0000313" key="4">
    <source>
        <dbReference type="Proteomes" id="UP000077115"/>
    </source>
</evidence>
<feature type="region of interest" description="Disordered" evidence="1">
    <location>
        <begin position="421"/>
        <end position="441"/>
    </location>
</feature>